<protein>
    <submittedName>
        <fullName evidence="5">Acetyl/propionyl-CoA carboxylase, alpha subunit</fullName>
    </submittedName>
    <submittedName>
        <fullName evidence="6">HlyD family secretion protein</fullName>
    </submittedName>
</protein>
<evidence type="ECO:0000313" key="7">
    <source>
        <dbReference type="Proteomes" id="UP000050497"/>
    </source>
</evidence>
<dbReference type="RefSeq" id="WP_074446474.1">
    <property type="nucleotide sequence ID" value="NZ_FMBM01000003.1"/>
</dbReference>
<evidence type="ECO:0000256" key="1">
    <source>
        <dbReference type="ARBA" id="ARBA00004196"/>
    </source>
</evidence>
<dbReference type="SUPFAM" id="SSF111369">
    <property type="entry name" value="HlyD-like secretion proteins"/>
    <property type="match status" value="1"/>
</dbReference>
<dbReference type="STRING" id="1653334.GA0071312_3695"/>
<dbReference type="AlphaFoldDB" id="A0A0P8ABI4"/>
<feature type="coiled-coil region" evidence="3">
    <location>
        <begin position="258"/>
        <end position="309"/>
    </location>
</feature>
<dbReference type="PANTHER" id="PTHR32347">
    <property type="entry name" value="EFFLUX SYSTEM COMPONENT YKNX-RELATED"/>
    <property type="match status" value="1"/>
</dbReference>
<organism evidence="5 7">
    <name type="scientific">Saliniramus fredricksonii</name>
    <dbReference type="NCBI Taxonomy" id="1653334"/>
    <lineage>
        <taxon>Bacteria</taxon>
        <taxon>Pseudomonadati</taxon>
        <taxon>Pseudomonadota</taxon>
        <taxon>Alphaproteobacteria</taxon>
        <taxon>Hyphomicrobiales</taxon>
        <taxon>Salinarimonadaceae</taxon>
        <taxon>Saliniramus</taxon>
    </lineage>
</organism>
<keyword evidence="4" id="KW-1133">Transmembrane helix</keyword>
<evidence type="ECO:0000313" key="8">
    <source>
        <dbReference type="Proteomes" id="UP000182800"/>
    </source>
</evidence>
<dbReference type="PATRIC" id="fig|1653334.4.peg.1889"/>
<dbReference type="Gene3D" id="2.40.50.100">
    <property type="match status" value="1"/>
</dbReference>
<gene>
    <name evidence="6" type="ORF">GA0071312_3695</name>
    <name evidence="5" type="ORF">HLUCCO17_00650</name>
</gene>
<dbReference type="EMBL" id="LJSX01000001">
    <property type="protein sequence ID" value="KPQ12636.1"/>
    <property type="molecule type" value="Genomic_DNA"/>
</dbReference>
<keyword evidence="4" id="KW-0472">Membrane</keyword>
<dbReference type="OrthoDB" id="9763546at2"/>
<reference evidence="6 8" key="2">
    <citation type="submission" date="2016-08" db="EMBL/GenBank/DDBJ databases">
        <authorList>
            <person name="Varghese N."/>
            <person name="Submissions Spin"/>
        </authorList>
    </citation>
    <scope>NUCLEOTIDE SEQUENCE [LARGE SCALE GENOMIC DNA]</scope>
    <source>
        <strain evidence="6 8">HL-109</strain>
    </source>
</reference>
<evidence type="ECO:0000256" key="3">
    <source>
        <dbReference type="SAM" id="Coils"/>
    </source>
</evidence>
<keyword evidence="4" id="KW-0812">Transmembrane</keyword>
<keyword evidence="2 3" id="KW-0175">Coiled coil</keyword>
<dbReference type="Proteomes" id="UP000050497">
    <property type="component" value="Unassembled WGS sequence"/>
</dbReference>
<proteinExistence type="predicted"/>
<evidence type="ECO:0000256" key="4">
    <source>
        <dbReference type="SAM" id="Phobius"/>
    </source>
</evidence>
<dbReference type="Proteomes" id="UP000182800">
    <property type="component" value="Unassembled WGS sequence"/>
</dbReference>
<comment type="subcellular location">
    <subcellularLocation>
        <location evidence="1">Cell envelope</location>
    </subcellularLocation>
</comment>
<dbReference type="PANTHER" id="PTHR32347:SF23">
    <property type="entry name" value="BLL5650 PROTEIN"/>
    <property type="match status" value="1"/>
</dbReference>
<comment type="caution">
    <text evidence="5">The sequence shown here is derived from an EMBL/GenBank/DDBJ whole genome shotgun (WGS) entry which is preliminary data.</text>
</comment>
<accession>A0A0P8ABI4</accession>
<sequence>MSEQPPRKGITLATLLELEKRARAAEDAQALGFLMVNDTHLVIPYRQAAWFCAATNRLRSLSGLATPDRDAPFTRRLEAFFRKSLRSQTRTQSLTAARMGAAFGPEDSAAWSEARTFFSAHLPAQIALLPLRHKDDLQGALLFARDEPFTRSEINALDHLADAYGHALAALTGPRRRQRRLRRSRVIMLAGLLTLTALLALPVRQSVLAPAEIVAQQPDLVRAPLAGVIETVHVRPNEAVSAGDRLVSLDGSELGTQRQIARQQLSVAEAELRQARQQALFDPQSRARLAVLEGRRDQHAAELAFLNERLTRIDVTAVRDGIAIFDDIADWEGRPVALGERIMLLADPQARALEINLGVADAINLEPGADIRFFLNIDPADPVAASLTRAGYRARAMPDGTMAYRLRATLDDDDPRLRIGLRGTARIYGDRTLLVLYLLRRPIAWLRLQAGL</sequence>
<dbReference type="GO" id="GO:0030313">
    <property type="term" value="C:cell envelope"/>
    <property type="evidence" value="ECO:0007669"/>
    <property type="project" value="UniProtKB-SubCell"/>
</dbReference>
<evidence type="ECO:0000313" key="6">
    <source>
        <dbReference type="EMBL" id="SCC82687.1"/>
    </source>
</evidence>
<evidence type="ECO:0000313" key="5">
    <source>
        <dbReference type="EMBL" id="KPQ12636.1"/>
    </source>
</evidence>
<evidence type="ECO:0000256" key="2">
    <source>
        <dbReference type="ARBA" id="ARBA00023054"/>
    </source>
</evidence>
<reference evidence="5 7" key="1">
    <citation type="submission" date="2015-09" db="EMBL/GenBank/DDBJ databases">
        <title>Identification and resolution of microdiversity through metagenomic sequencing of parallel consortia.</title>
        <authorList>
            <person name="Nelson W.C."/>
            <person name="Romine M.F."/>
            <person name="Lindemann S.R."/>
        </authorList>
    </citation>
    <scope>NUCLEOTIDE SEQUENCE [LARGE SCALE GENOMIC DNA]</scope>
    <source>
        <strain evidence="5">HL-109</strain>
    </source>
</reference>
<feature type="transmembrane region" description="Helical" evidence="4">
    <location>
        <begin position="186"/>
        <end position="203"/>
    </location>
</feature>
<dbReference type="InterPro" id="IPR050465">
    <property type="entry name" value="UPF0194_transport"/>
</dbReference>
<keyword evidence="8" id="KW-1185">Reference proteome</keyword>
<name>A0A0P8ABI4_9HYPH</name>
<dbReference type="EMBL" id="FMBM01000003">
    <property type="protein sequence ID" value="SCC82687.1"/>
    <property type="molecule type" value="Genomic_DNA"/>
</dbReference>